<evidence type="ECO:0000256" key="7">
    <source>
        <dbReference type="PROSITE-ProRule" id="PRU01232"/>
    </source>
</evidence>
<evidence type="ECO:0000256" key="1">
    <source>
        <dbReference type="ARBA" id="ARBA00004191"/>
    </source>
</evidence>
<protein>
    <recommendedName>
        <fullName evidence="9">Chaplin domain-containing protein</fullName>
    </recommendedName>
</protein>
<keyword evidence="3" id="KW-0964">Secreted</keyword>
<keyword evidence="11" id="KW-1185">Reference proteome</keyword>
<evidence type="ECO:0000256" key="2">
    <source>
        <dbReference type="ARBA" id="ARBA00022512"/>
    </source>
</evidence>
<keyword evidence="5" id="KW-0130">Cell adhesion</keyword>
<gene>
    <name evidence="10" type="ORF">GCM10010361_26740</name>
</gene>
<dbReference type="RefSeq" id="WP_346095174.1">
    <property type="nucleotide sequence ID" value="NZ_BAAABY010000023.1"/>
</dbReference>
<feature type="signal peptide" evidence="8">
    <location>
        <begin position="1"/>
        <end position="26"/>
    </location>
</feature>
<comment type="caution">
    <text evidence="10">The sequence shown here is derived from an EMBL/GenBank/DDBJ whole genome shotgun (WGS) entry which is preliminary data.</text>
</comment>
<evidence type="ECO:0000313" key="11">
    <source>
        <dbReference type="Proteomes" id="UP001500909"/>
    </source>
</evidence>
<organism evidence="10 11">
    <name type="scientific">Streptomyces olivaceiscleroticus</name>
    <dbReference type="NCBI Taxonomy" id="68245"/>
    <lineage>
        <taxon>Bacteria</taxon>
        <taxon>Bacillati</taxon>
        <taxon>Actinomycetota</taxon>
        <taxon>Actinomycetes</taxon>
        <taxon>Kitasatosporales</taxon>
        <taxon>Streptomycetaceae</taxon>
        <taxon>Streptomyces</taxon>
    </lineage>
</organism>
<evidence type="ECO:0000256" key="6">
    <source>
        <dbReference type="ARBA" id="ARBA00023087"/>
    </source>
</evidence>
<reference evidence="11" key="1">
    <citation type="journal article" date="2019" name="Int. J. Syst. Evol. Microbiol.">
        <title>The Global Catalogue of Microorganisms (GCM) 10K type strain sequencing project: providing services to taxonomists for standard genome sequencing and annotation.</title>
        <authorList>
            <consortium name="The Broad Institute Genomics Platform"/>
            <consortium name="The Broad Institute Genome Sequencing Center for Infectious Disease"/>
            <person name="Wu L."/>
            <person name="Ma J."/>
        </authorList>
    </citation>
    <scope>NUCLEOTIDE SEQUENCE [LARGE SCALE GENOMIC DNA]</scope>
    <source>
        <strain evidence="11">JCM 4805</strain>
    </source>
</reference>
<sequence length="93" mass="8900">MSIRTALVATALAAATVLGGATASFADAGAGGTVANSPGLLSGNAVQVPVDLPVNVCGTSVDVIGLLNPADGNSCAADVHQGKHHGGWGHGRS</sequence>
<evidence type="ECO:0000259" key="9">
    <source>
        <dbReference type="PROSITE" id="PS51884"/>
    </source>
</evidence>
<evidence type="ECO:0000313" key="10">
    <source>
        <dbReference type="EMBL" id="GAA0461557.1"/>
    </source>
</evidence>
<evidence type="ECO:0000256" key="5">
    <source>
        <dbReference type="ARBA" id="ARBA00022889"/>
    </source>
</evidence>
<dbReference type="Pfam" id="PF03777">
    <property type="entry name" value="ChpA-C"/>
    <property type="match status" value="1"/>
</dbReference>
<evidence type="ECO:0000256" key="3">
    <source>
        <dbReference type="ARBA" id="ARBA00022525"/>
    </source>
</evidence>
<dbReference type="PROSITE" id="PS51884">
    <property type="entry name" value="CHAPLIN"/>
    <property type="match status" value="1"/>
</dbReference>
<name>A0ABP3JQS0_9ACTN</name>
<keyword evidence="6 7" id="KW-0034">Amyloid</keyword>
<keyword evidence="4 8" id="KW-0732">Signal</keyword>
<dbReference type="InterPro" id="IPR005528">
    <property type="entry name" value="ChpA-H"/>
</dbReference>
<proteinExistence type="predicted"/>
<keyword evidence="2" id="KW-0134">Cell wall</keyword>
<accession>A0ABP3JQS0</accession>
<feature type="chain" id="PRO_5047202661" description="Chaplin domain-containing protein" evidence="8">
    <location>
        <begin position="27"/>
        <end position="93"/>
    </location>
</feature>
<dbReference type="Proteomes" id="UP001500909">
    <property type="component" value="Unassembled WGS sequence"/>
</dbReference>
<evidence type="ECO:0000256" key="4">
    <source>
        <dbReference type="ARBA" id="ARBA00022729"/>
    </source>
</evidence>
<evidence type="ECO:0000256" key="8">
    <source>
        <dbReference type="SAM" id="SignalP"/>
    </source>
</evidence>
<dbReference type="EMBL" id="BAAABY010000023">
    <property type="protein sequence ID" value="GAA0461557.1"/>
    <property type="molecule type" value="Genomic_DNA"/>
</dbReference>
<comment type="subcellular location">
    <subcellularLocation>
        <location evidence="1">Secreted</location>
        <location evidence="1">Cell wall</location>
    </subcellularLocation>
</comment>
<feature type="domain" description="Chaplin" evidence="9">
    <location>
        <begin position="37"/>
        <end position="77"/>
    </location>
</feature>